<proteinExistence type="predicted"/>
<evidence type="ECO:0000313" key="2">
    <source>
        <dbReference type="EMBL" id="KAI8584168.1"/>
    </source>
</evidence>
<keyword evidence="1" id="KW-0812">Transmembrane</keyword>
<feature type="transmembrane region" description="Helical" evidence="1">
    <location>
        <begin position="6"/>
        <end position="30"/>
    </location>
</feature>
<sequence>MYFSIVYYIYTVIYIIYKTKLLINIPLNIISKRRVRIKPPIVTPIDLWKKVFFNVNYKGVRDVVEVYGG</sequence>
<protein>
    <submittedName>
        <fullName evidence="2">Uncharacterized protein</fullName>
    </submittedName>
</protein>
<dbReference type="Proteomes" id="UP001206595">
    <property type="component" value="Unassembled WGS sequence"/>
</dbReference>
<organism evidence="2 3">
    <name type="scientific">Umbelopsis ramanniana AG</name>
    <dbReference type="NCBI Taxonomy" id="1314678"/>
    <lineage>
        <taxon>Eukaryota</taxon>
        <taxon>Fungi</taxon>
        <taxon>Fungi incertae sedis</taxon>
        <taxon>Mucoromycota</taxon>
        <taxon>Mucoromycotina</taxon>
        <taxon>Umbelopsidomycetes</taxon>
        <taxon>Umbelopsidales</taxon>
        <taxon>Umbelopsidaceae</taxon>
        <taxon>Umbelopsis</taxon>
    </lineage>
</organism>
<accession>A0AAD5EI79</accession>
<evidence type="ECO:0000256" key="1">
    <source>
        <dbReference type="SAM" id="Phobius"/>
    </source>
</evidence>
<reference evidence="2" key="1">
    <citation type="submission" date="2021-06" db="EMBL/GenBank/DDBJ databases">
        <authorList>
            <consortium name="DOE Joint Genome Institute"/>
            <person name="Mondo S.J."/>
            <person name="Amses K.R."/>
            <person name="Simmons D.R."/>
            <person name="Longcore J.E."/>
            <person name="Seto K."/>
            <person name="Alves G.H."/>
            <person name="Bonds A.E."/>
            <person name="Quandt C.A."/>
            <person name="Davis W.J."/>
            <person name="Chang Y."/>
            <person name="Letcher P.M."/>
            <person name="Powell M.J."/>
            <person name="Kuo A."/>
            <person name="Labutti K."/>
            <person name="Pangilinan J."/>
            <person name="Andreopoulos W."/>
            <person name="Tritt A."/>
            <person name="Riley R."/>
            <person name="Hundley H."/>
            <person name="Johnson J."/>
            <person name="Lipzen A."/>
            <person name="Barry K."/>
            <person name="Berbee M.L."/>
            <person name="Buchler N.E."/>
            <person name="Grigoriev I.V."/>
            <person name="Spatafora J.W."/>
            <person name="Stajich J.E."/>
            <person name="James T.Y."/>
        </authorList>
    </citation>
    <scope>NUCLEOTIDE SEQUENCE</scope>
    <source>
        <strain evidence="2">AG</strain>
    </source>
</reference>
<keyword evidence="1" id="KW-0472">Membrane</keyword>
<reference evidence="2" key="2">
    <citation type="journal article" date="2022" name="Proc. Natl. Acad. Sci. U.S.A.">
        <title>Diploid-dominant life cycles characterize the early evolution of Fungi.</title>
        <authorList>
            <person name="Amses K.R."/>
            <person name="Simmons D.R."/>
            <person name="Longcore J.E."/>
            <person name="Mondo S.J."/>
            <person name="Seto K."/>
            <person name="Jeronimo G.H."/>
            <person name="Bonds A.E."/>
            <person name="Quandt C.A."/>
            <person name="Davis W.J."/>
            <person name="Chang Y."/>
            <person name="Federici B.A."/>
            <person name="Kuo A."/>
            <person name="LaButti K."/>
            <person name="Pangilinan J."/>
            <person name="Andreopoulos W."/>
            <person name="Tritt A."/>
            <person name="Riley R."/>
            <person name="Hundley H."/>
            <person name="Johnson J."/>
            <person name="Lipzen A."/>
            <person name="Barry K."/>
            <person name="Lang B.F."/>
            <person name="Cuomo C.A."/>
            <person name="Buchler N.E."/>
            <person name="Grigoriev I.V."/>
            <person name="Spatafora J.W."/>
            <person name="Stajich J.E."/>
            <person name="James T.Y."/>
        </authorList>
    </citation>
    <scope>NUCLEOTIDE SEQUENCE</scope>
    <source>
        <strain evidence="2">AG</strain>
    </source>
</reference>
<dbReference type="GeneID" id="75910564"/>
<name>A0AAD5EI79_UMBRA</name>
<gene>
    <name evidence="2" type="ORF">K450DRAFT_218505</name>
</gene>
<dbReference type="RefSeq" id="XP_051449172.1">
    <property type="nucleotide sequence ID" value="XM_051585214.1"/>
</dbReference>
<keyword evidence="3" id="KW-1185">Reference proteome</keyword>
<evidence type="ECO:0000313" key="3">
    <source>
        <dbReference type="Proteomes" id="UP001206595"/>
    </source>
</evidence>
<dbReference type="AlphaFoldDB" id="A0AAD5EI79"/>
<dbReference type="EMBL" id="MU620893">
    <property type="protein sequence ID" value="KAI8584168.1"/>
    <property type="molecule type" value="Genomic_DNA"/>
</dbReference>
<comment type="caution">
    <text evidence="2">The sequence shown here is derived from an EMBL/GenBank/DDBJ whole genome shotgun (WGS) entry which is preliminary data.</text>
</comment>
<keyword evidence="1" id="KW-1133">Transmembrane helix</keyword>